<dbReference type="FunFam" id="3.20.20.450:FF:000001">
    <property type="entry name" value="Cyclic di-GMP phosphodiesterase yahA"/>
    <property type="match status" value="1"/>
</dbReference>
<keyword evidence="1" id="KW-0812">Transmembrane</keyword>
<dbReference type="AlphaFoldDB" id="A0A1J5TA81"/>
<dbReference type="InterPro" id="IPR013767">
    <property type="entry name" value="PAS_fold"/>
</dbReference>
<feature type="transmembrane region" description="Helical" evidence="1">
    <location>
        <begin position="15"/>
        <end position="34"/>
    </location>
</feature>
<name>A0A1J5TA81_9ZZZZ</name>
<feature type="domain" description="GGDEF" evidence="5">
    <location>
        <begin position="597"/>
        <end position="735"/>
    </location>
</feature>
<dbReference type="PANTHER" id="PTHR44757">
    <property type="entry name" value="DIGUANYLATE CYCLASE DGCP"/>
    <property type="match status" value="1"/>
</dbReference>
<protein>
    <submittedName>
        <fullName evidence="6">Phytochrome-like protein cph2</fullName>
    </submittedName>
</protein>
<evidence type="ECO:0000259" key="2">
    <source>
        <dbReference type="PROSITE" id="PS50112"/>
    </source>
</evidence>
<proteinExistence type="predicted"/>
<dbReference type="Pfam" id="PF13426">
    <property type="entry name" value="PAS_9"/>
    <property type="match status" value="1"/>
</dbReference>
<comment type="caution">
    <text evidence="6">The sequence shown here is derived from an EMBL/GenBank/DDBJ whole genome shotgun (WGS) entry which is preliminary data.</text>
</comment>
<dbReference type="InterPro" id="IPR043128">
    <property type="entry name" value="Rev_trsase/Diguanyl_cyclase"/>
</dbReference>
<dbReference type="PROSITE" id="PS50113">
    <property type="entry name" value="PAC"/>
    <property type="match status" value="1"/>
</dbReference>
<dbReference type="SMART" id="SM00091">
    <property type="entry name" value="PAS"/>
    <property type="match status" value="2"/>
</dbReference>
<dbReference type="InterPro" id="IPR052155">
    <property type="entry name" value="Biofilm_reg_signaling"/>
</dbReference>
<dbReference type="SMART" id="SM00086">
    <property type="entry name" value="PAC"/>
    <property type="match status" value="2"/>
</dbReference>
<dbReference type="SUPFAM" id="SSF55073">
    <property type="entry name" value="Nucleotide cyclase"/>
    <property type="match status" value="1"/>
</dbReference>
<dbReference type="Gene3D" id="3.30.70.270">
    <property type="match status" value="1"/>
</dbReference>
<evidence type="ECO:0000259" key="5">
    <source>
        <dbReference type="PROSITE" id="PS50887"/>
    </source>
</evidence>
<dbReference type="Gene3D" id="3.20.20.450">
    <property type="entry name" value="EAL domain"/>
    <property type="match status" value="1"/>
</dbReference>
<dbReference type="InterPro" id="IPR001610">
    <property type="entry name" value="PAC"/>
</dbReference>
<evidence type="ECO:0000259" key="4">
    <source>
        <dbReference type="PROSITE" id="PS50883"/>
    </source>
</evidence>
<dbReference type="InterPro" id="IPR029787">
    <property type="entry name" value="Nucleotide_cyclase"/>
</dbReference>
<dbReference type="InterPro" id="IPR000700">
    <property type="entry name" value="PAS-assoc_C"/>
</dbReference>
<dbReference type="InterPro" id="IPR035919">
    <property type="entry name" value="EAL_sf"/>
</dbReference>
<keyword evidence="1" id="KW-1133">Transmembrane helix</keyword>
<dbReference type="InterPro" id="IPR035965">
    <property type="entry name" value="PAS-like_dom_sf"/>
</dbReference>
<dbReference type="InterPro" id="IPR000160">
    <property type="entry name" value="GGDEF_dom"/>
</dbReference>
<dbReference type="EMBL" id="MLJW01000004">
    <property type="protein sequence ID" value="OIR17753.1"/>
    <property type="molecule type" value="Genomic_DNA"/>
</dbReference>
<dbReference type="CDD" id="cd01948">
    <property type="entry name" value="EAL"/>
    <property type="match status" value="1"/>
</dbReference>
<dbReference type="SMART" id="SM00267">
    <property type="entry name" value="GGDEF"/>
    <property type="match status" value="1"/>
</dbReference>
<dbReference type="PROSITE" id="PS50887">
    <property type="entry name" value="GGDEF"/>
    <property type="match status" value="1"/>
</dbReference>
<feature type="domain" description="PAC" evidence="3">
    <location>
        <begin position="508"/>
        <end position="565"/>
    </location>
</feature>
<dbReference type="SUPFAM" id="SSF141868">
    <property type="entry name" value="EAL domain-like"/>
    <property type="match status" value="1"/>
</dbReference>
<dbReference type="Pfam" id="PF00563">
    <property type="entry name" value="EAL"/>
    <property type="match status" value="1"/>
</dbReference>
<feature type="domain" description="PAS" evidence="2">
    <location>
        <begin position="455"/>
        <end position="497"/>
    </location>
</feature>
<dbReference type="GO" id="GO:0006355">
    <property type="term" value="P:regulation of DNA-templated transcription"/>
    <property type="evidence" value="ECO:0007669"/>
    <property type="project" value="InterPro"/>
</dbReference>
<dbReference type="SMART" id="SM00052">
    <property type="entry name" value="EAL"/>
    <property type="match status" value="1"/>
</dbReference>
<dbReference type="InterPro" id="IPR001633">
    <property type="entry name" value="EAL_dom"/>
</dbReference>
<dbReference type="Pfam" id="PF00989">
    <property type="entry name" value="PAS"/>
    <property type="match status" value="1"/>
</dbReference>
<feature type="domain" description="EAL" evidence="4">
    <location>
        <begin position="744"/>
        <end position="995"/>
    </location>
</feature>
<dbReference type="PROSITE" id="PS50883">
    <property type="entry name" value="EAL"/>
    <property type="match status" value="1"/>
</dbReference>
<keyword evidence="1" id="KW-0472">Membrane</keyword>
<evidence type="ECO:0000256" key="1">
    <source>
        <dbReference type="SAM" id="Phobius"/>
    </source>
</evidence>
<reference evidence="6" key="1">
    <citation type="submission" date="2016-10" db="EMBL/GenBank/DDBJ databases">
        <title>Sequence of Gallionella enrichment culture.</title>
        <authorList>
            <person name="Poehlein A."/>
            <person name="Muehling M."/>
            <person name="Daniel R."/>
        </authorList>
    </citation>
    <scope>NUCLEOTIDE SEQUENCE</scope>
</reference>
<evidence type="ECO:0000259" key="3">
    <source>
        <dbReference type="PROSITE" id="PS50113"/>
    </source>
</evidence>
<dbReference type="Pfam" id="PF00990">
    <property type="entry name" value="GGDEF"/>
    <property type="match status" value="1"/>
</dbReference>
<dbReference type="PANTHER" id="PTHR44757:SF2">
    <property type="entry name" value="BIOFILM ARCHITECTURE MAINTENANCE PROTEIN MBAA"/>
    <property type="match status" value="1"/>
</dbReference>
<dbReference type="SUPFAM" id="SSF55785">
    <property type="entry name" value="PYP-like sensor domain (PAS domain)"/>
    <property type="match status" value="2"/>
</dbReference>
<feature type="domain" description="PAS" evidence="2">
    <location>
        <begin position="308"/>
        <end position="373"/>
    </location>
</feature>
<dbReference type="InterPro" id="IPR000014">
    <property type="entry name" value="PAS"/>
</dbReference>
<dbReference type="FunFam" id="3.30.70.270:FF:000001">
    <property type="entry name" value="Diguanylate cyclase domain protein"/>
    <property type="match status" value="1"/>
</dbReference>
<dbReference type="CDD" id="cd00130">
    <property type="entry name" value="PAS"/>
    <property type="match status" value="2"/>
</dbReference>
<dbReference type="NCBIfam" id="TIGR00229">
    <property type="entry name" value="sensory_box"/>
    <property type="match status" value="2"/>
</dbReference>
<gene>
    <name evidence="6" type="primary">cph2_4</name>
    <name evidence="6" type="ORF">GALL_19750</name>
</gene>
<evidence type="ECO:0000313" key="6">
    <source>
        <dbReference type="EMBL" id="OIR17753.1"/>
    </source>
</evidence>
<dbReference type="PROSITE" id="PS50112">
    <property type="entry name" value="PAS"/>
    <property type="match status" value="2"/>
</dbReference>
<organism evidence="6">
    <name type="scientific">mine drainage metagenome</name>
    <dbReference type="NCBI Taxonomy" id="410659"/>
    <lineage>
        <taxon>unclassified sequences</taxon>
        <taxon>metagenomes</taxon>
        <taxon>ecological metagenomes</taxon>
    </lineage>
</organism>
<feature type="transmembrane region" description="Helical" evidence="1">
    <location>
        <begin position="215"/>
        <end position="236"/>
    </location>
</feature>
<dbReference type="NCBIfam" id="TIGR00254">
    <property type="entry name" value="GGDEF"/>
    <property type="match status" value="1"/>
</dbReference>
<sequence length="995" mass="112319">MAINNNAPSSFARSLWLTVGMFIVIIITFAVYVWSEKQIDRANEIRHQSFLLADELRQSSDDLTRMVRTYVVTGNPIYKKHYQDILDIRNGIKPRPENYQQVYWDLVLSNTEPPLGKKAKPIALLDLMRHAGFTEQEFNKLTEAKTNSDALTAIEFNAMALADTTGAEADANRTKALMMLHDEKYHQFKASIMRPIDEFYSLMDQRTLKAVNNSAALATFFRLVFTAFALLLILTLKWTYSVLKAQLGGTVDEVRAQISRIGNEDVSSPLIVPDNMENSVLGWLAKKQANLIEINRERKITEETLLKSKERFLFMLETSPIAVRIATLSDHKVLFANHRYAKLINTTPEQVAGKNPQQYYANPQDYDDILQQLITGTPVTDKLVELSIPEGSTVWAIASYRLIDYENETAILGWFYDVTTLRDTQESLRLSEQRSKQSLEELKQQKFALDKHAIVAVTDVKGIITYANEKFCEISGYPENELVGQNHSILNSGYHPKGFFKDMYRTIASGEVWYGEVCNRAKDGHLYWVDSTIAPFMGEDGKPQSYIAIRTDVTLRKAAEDRSHYLALYDPLTKLPNRRLLLDRLNQAMVACERSGHGGAVLFLDLDYFKKLNDTLGHDIGDLLLQQVAERMTACVREEDTVARLGGDEFVVMLEDLSESILEAAKQAETIGVKILNALNQPYQLATHVYNCSPSIGATLFNSHELSMEDVLKQADIAMYQAKAEGRNALRFFDPKMQASITARIEMENDLNIALKEQQFKLLYQAQVYHNGNITGAEVLIRWCHPKRGLVSPIEFISLAEETGLIVPIGQWVLETACAQIKVWESNILTQNLQLAVNVSARQFYKTDFVEQVRHALNSSGINPDRLKLELTESLVLDDIAGTIIKMHELREIGVRFSMDDFGTGQSSLAYLTQLPLDQLKIDQSFIRNIGVKPTDAVIVQTIIGMGNNLGMEVIAEGVETEAQRVFLQKHGCPICQGYLFSKPVPLEAFEALLH</sequence>
<accession>A0A1J5TA81</accession>
<dbReference type="CDD" id="cd01949">
    <property type="entry name" value="GGDEF"/>
    <property type="match status" value="1"/>
</dbReference>
<dbReference type="Gene3D" id="3.30.450.20">
    <property type="entry name" value="PAS domain"/>
    <property type="match status" value="2"/>
</dbReference>